<dbReference type="InterPro" id="IPR000048">
    <property type="entry name" value="IQ_motif_EF-hand-BS"/>
</dbReference>
<dbReference type="InterPro" id="IPR013783">
    <property type="entry name" value="Ig-like_fold"/>
</dbReference>
<name>A0A1D6IK54_MAIZE</name>
<dbReference type="GO" id="GO:0003677">
    <property type="term" value="F:DNA binding"/>
    <property type="evidence" value="ECO:0007669"/>
    <property type="project" value="UniProtKB-KW"/>
</dbReference>
<protein>
    <submittedName>
        <fullName evidence="16">Calmodulin-binding transcription activator 2</fullName>
    </submittedName>
</protein>
<dbReference type="PANTHER" id="PTHR23335">
    <property type="entry name" value="CALMODULIN-BINDING TRANSCRIPTION ACTIVATOR CAMTA"/>
    <property type="match status" value="1"/>
</dbReference>
<dbReference type="InterPro" id="IPR027417">
    <property type="entry name" value="P-loop_NTPase"/>
</dbReference>
<dbReference type="GO" id="GO:0045893">
    <property type="term" value="P:positive regulation of DNA-templated transcription"/>
    <property type="evidence" value="ECO:0007669"/>
    <property type="project" value="UniProtKB-ARBA"/>
</dbReference>
<evidence type="ECO:0000256" key="11">
    <source>
        <dbReference type="ARBA" id="ARBA00023159"/>
    </source>
</evidence>
<keyword evidence="9" id="KW-0175">Coiled coil</keyword>
<evidence type="ECO:0000256" key="3">
    <source>
        <dbReference type="ARBA" id="ARBA00022553"/>
    </source>
</evidence>
<reference evidence="16" key="1">
    <citation type="submission" date="2015-12" db="EMBL/GenBank/DDBJ databases">
        <title>Update maize B73 reference genome by single molecule sequencing technologies.</title>
        <authorList>
            <consortium name="Maize Genome Sequencing Project"/>
            <person name="Ware D."/>
        </authorList>
    </citation>
    <scope>NUCLEOTIDE SEQUENCE [LARGE SCALE GENOMIC DNA]</scope>
    <source>
        <tissue evidence="16">Seedling</tissue>
    </source>
</reference>
<dbReference type="FunFam" id="2.60.40.10:FF:000314">
    <property type="entry name" value="Calmodulin-binding transcription activator 2"/>
    <property type="match status" value="1"/>
</dbReference>
<dbReference type="PROSITE" id="PS50096">
    <property type="entry name" value="IQ"/>
    <property type="match status" value="2"/>
</dbReference>
<evidence type="ECO:0000256" key="12">
    <source>
        <dbReference type="ARBA" id="ARBA00023163"/>
    </source>
</evidence>
<evidence type="ECO:0000256" key="5">
    <source>
        <dbReference type="ARBA" id="ARBA00022837"/>
    </source>
</evidence>
<evidence type="ECO:0000256" key="1">
    <source>
        <dbReference type="ARBA" id="ARBA00004123"/>
    </source>
</evidence>
<proteinExistence type="inferred from homology"/>
<dbReference type="SMR" id="A0A1D6IK54"/>
<keyword evidence="13" id="KW-0539">Nucleus</keyword>
<evidence type="ECO:0000256" key="7">
    <source>
        <dbReference type="ARBA" id="ARBA00023015"/>
    </source>
</evidence>
<dbReference type="FunFam" id="1.20.5.190:FF:000003">
    <property type="entry name" value="Calmodulin-binding transcription activator 2"/>
    <property type="match status" value="1"/>
</dbReference>
<dbReference type="ExpressionAtlas" id="A0A1D6IK54">
    <property type="expression patterns" value="baseline and differential"/>
</dbReference>
<dbReference type="Pfam" id="PF01833">
    <property type="entry name" value="TIG"/>
    <property type="match status" value="1"/>
</dbReference>
<keyword evidence="3" id="KW-0597">Phosphoprotein</keyword>
<dbReference type="IntAct" id="A0A1D6IK54">
    <property type="interactions" value="25"/>
</dbReference>
<dbReference type="CDD" id="cd23767">
    <property type="entry name" value="IQCD"/>
    <property type="match status" value="1"/>
</dbReference>
<keyword evidence="8" id="KW-0040">ANK repeat</keyword>
<evidence type="ECO:0000256" key="4">
    <source>
        <dbReference type="ARBA" id="ARBA00022737"/>
    </source>
</evidence>
<dbReference type="Gene3D" id="1.20.5.190">
    <property type="match status" value="1"/>
</dbReference>
<dbReference type="PaxDb" id="4577-GRMZM2G017368_P01"/>
<dbReference type="SMART" id="SM00015">
    <property type="entry name" value="IQ"/>
    <property type="match status" value="2"/>
</dbReference>
<evidence type="ECO:0000256" key="10">
    <source>
        <dbReference type="ARBA" id="ARBA00023125"/>
    </source>
</evidence>
<feature type="compositionally biased region" description="Polar residues" evidence="14">
    <location>
        <begin position="166"/>
        <end position="175"/>
    </location>
</feature>
<feature type="domain" description="CG-1" evidence="15">
    <location>
        <begin position="16"/>
        <end position="142"/>
    </location>
</feature>
<dbReference type="eggNOG" id="KOG0520">
    <property type="taxonomic scope" value="Eukaryota"/>
</dbReference>
<dbReference type="EMBL" id="CM007650">
    <property type="protein sequence ID" value="ONM59796.1"/>
    <property type="molecule type" value="Genomic_DNA"/>
</dbReference>
<keyword evidence="11" id="KW-0010">Activator</keyword>
<evidence type="ECO:0000259" key="15">
    <source>
        <dbReference type="PROSITE" id="PS51437"/>
    </source>
</evidence>
<feature type="region of interest" description="Disordered" evidence="14">
    <location>
        <begin position="166"/>
        <end position="201"/>
    </location>
</feature>
<evidence type="ECO:0000313" key="16">
    <source>
        <dbReference type="EMBL" id="ONM59796.1"/>
    </source>
</evidence>
<dbReference type="STRING" id="4577.A0A1D6IK54"/>
<gene>
    <name evidence="16" type="ORF">ZEAMMB73_Zm00001d022185</name>
</gene>
<dbReference type="GO" id="GO:0005516">
    <property type="term" value="F:calmodulin binding"/>
    <property type="evidence" value="ECO:0007669"/>
    <property type="project" value="UniProtKB-KW"/>
</dbReference>
<dbReference type="PROSITE" id="PS51437">
    <property type="entry name" value="CG_1"/>
    <property type="match status" value="1"/>
</dbReference>
<sequence length="1048" mass="116824">MAEIRKYAMSNQPPDIPQILLEAQSRWLRPTEICQILSNYKKFSIAPEPPNRPQSGSLFLFDRKILRYFRKDGHNWRKKKDGKTVKEAHEKLKVGSVDVLHCYYAHGEENENFQRRTYWLLEEGFMNIVLVHYLEIKGAKQSFNHAKEAEETAGLSNADSPACSNSFASQSQVASRSMDAESPISGQISEYEDAETDNSRASSRYHPFTEMQQPVDGTVMAAGYLGEMQPTGANFTSHFATRNDIASVFNDTGSELGGGPKTSIDSVLLGEPFPEYPGGFMESTLYSSVATLGNSLEDGLQTFMSEALYTNNLTQKEVDALGAAGITSSKVICYFLVFLNYLKNDAVGHWSLPISMSWYDVTLYFQTENDGYTDQSVRYPLLKQSSSDLFKMEPDGLKKFDSFSRWMSNELPEVVDLDIKSSSDAFWSTTETVNVADGSSIPINEPLDVFVVSPSLSQDQLFSIIDVSPSWAYNGTKTKVLITGTFLAKKEDVENCSWSCMFGDSEVSAEVLVDGSLRCYTPVHHSGRVPFYVTCSNRVACSEVREFEFRDSETHYMDISDKHTTGINEMHLRIRLDKLLSLEPEDYEKYVLSNGNKSELINTISSLMLDNNLSNLALPSDEKELCTVQDQNLEKQVKEKLYYWLIHKIHDDGKGPNVLGKEGQGAIHLVAALGYDWAIKPIVAAGVNINFRDIRGWTALHWAACCGRERTVGALIASGAASGALTDPTQQYPSGRTPADLASENGHKGIAGFLAESALTSHLSALTLKESPSGNVEEICGLTAAEGFAASSSSQLACVNSQEESLKDSLGAVRKSTQAAARIFQAFRVESFHRKKVIEYGDDDCGLSDERTLSLVSLRNPKSGHGDSHSAAVRIQNKFRGWKGRKEFMLIRQKIVKIQAHVRGHQVRKNYRKVVWSVGIVEKVILRWRRKGRGLRGFQPEKQLEGPSWQIQPAKAEAEDEYDFLKDGRKQATGRLDRALARVRSMNQYPEARDQYRRLQACVNSLRESQAMQDRMLADSAGTDGGDFMTELEELCRDDGDAPMSTIS</sequence>
<dbReference type="GO" id="GO:0005634">
    <property type="term" value="C:nucleus"/>
    <property type="evidence" value="ECO:0007669"/>
    <property type="project" value="UniProtKB-SubCell"/>
</dbReference>
<dbReference type="InterPro" id="IPR014756">
    <property type="entry name" value="Ig_E-set"/>
</dbReference>
<keyword evidence="4" id="KW-0677">Repeat</keyword>
<dbReference type="Gene3D" id="1.25.40.20">
    <property type="entry name" value="Ankyrin repeat-containing domain"/>
    <property type="match status" value="1"/>
</dbReference>
<dbReference type="SMART" id="SM00248">
    <property type="entry name" value="ANK"/>
    <property type="match status" value="3"/>
</dbReference>
<dbReference type="InterPro" id="IPR002110">
    <property type="entry name" value="Ankyrin_rpt"/>
</dbReference>
<dbReference type="Pfam" id="PF03859">
    <property type="entry name" value="CG-1"/>
    <property type="match status" value="1"/>
</dbReference>
<keyword evidence="12" id="KW-0804">Transcription</keyword>
<keyword evidence="10" id="KW-0238">DNA-binding</keyword>
<keyword evidence="5" id="KW-0106">Calcium</keyword>
<evidence type="ECO:0000256" key="6">
    <source>
        <dbReference type="ARBA" id="ARBA00022860"/>
    </source>
</evidence>
<dbReference type="PROSITE" id="PS50088">
    <property type="entry name" value="ANK_REPEAT"/>
    <property type="match status" value="1"/>
</dbReference>
<dbReference type="PANTHER" id="PTHR23335:SF14">
    <property type="entry name" value="CALMODULIN-BINDING TRANSCRIPTION ACTIVATOR 2"/>
    <property type="match status" value="1"/>
</dbReference>
<dbReference type="GO" id="GO:0009409">
    <property type="term" value="P:response to cold"/>
    <property type="evidence" value="ECO:0007669"/>
    <property type="project" value="UniProtKB-ARBA"/>
</dbReference>
<dbReference type="Pfam" id="PF00612">
    <property type="entry name" value="IQ"/>
    <property type="match status" value="2"/>
</dbReference>
<dbReference type="SUPFAM" id="SSF81296">
    <property type="entry name" value="E set domains"/>
    <property type="match status" value="1"/>
</dbReference>
<dbReference type="Pfam" id="PF12796">
    <property type="entry name" value="Ank_2"/>
    <property type="match status" value="1"/>
</dbReference>
<dbReference type="InterPro" id="IPR005559">
    <property type="entry name" value="CG-1_dom"/>
</dbReference>
<evidence type="ECO:0000256" key="2">
    <source>
        <dbReference type="ARBA" id="ARBA00008267"/>
    </source>
</evidence>
<dbReference type="Gene3D" id="2.60.40.10">
    <property type="entry name" value="Immunoglobulins"/>
    <property type="match status" value="1"/>
</dbReference>
<comment type="subcellular location">
    <subcellularLocation>
        <location evidence="1">Nucleus</location>
    </subcellularLocation>
</comment>
<evidence type="ECO:0000256" key="13">
    <source>
        <dbReference type="ARBA" id="ARBA00023242"/>
    </source>
</evidence>
<accession>A0A1D6IK54</accession>
<dbReference type="SUPFAM" id="SSF48403">
    <property type="entry name" value="Ankyrin repeat"/>
    <property type="match status" value="1"/>
</dbReference>
<dbReference type="SUPFAM" id="SSF52540">
    <property type="entry name" value="P-loop containing nucleoside triphosphate hydrolases"/>
    <property type="match status" value="1"/>
</dbReference>
<dbReference type="AlphaFoldDB" id="A0A1D6IK54"/>
<dbReference type="InterPro" id="IPR002909">
    <property type="entry name" value="IPT_dom"/>
</dbReference>
<dbReference type="FunFam" id="1.25.40.20:FF:000326">
    <property type="entry name" value="Calmodulin-binding transcription activator 2"/>
    <property type="match status" value="1"/>
</dbReference>
<evidence type="ECO:0000256" key="9">
    <source>
        <dbReference type="ARBA" id="ARBA00023054"/>
    </source>
</evidence>
<keyword evidence="6" id="KW-0112">Calmodulin-binding</keyword>
<evidence type="ECO:0000256" key="8">
    <source>
        <dbReference type="ARBA" id="ARBA00023043"/>
    </source>
</evidence>
<evidence type="ECO:0000256" key="14">
    <source>
        <dbReference type="SAM" id="MobiDB-lite"/>
    </source>
</evidence>
<dbReference type="SMART" id="SM01076">
    <property type="entry name" value="CG-1"/>
    <property type="match status" value="1"/>
</dbReference>
<comment type="similarity">
    <text evidence="2">Belongs to the CAMTA family.</text>
</comment>
<keyword evidence="7" id="KW-0805">Transcription regulation</keyword>
<dbReference type="InParanoid" id="A0A1D6IK54"/>
<organism evidence="16">
    <name type="scientific">Zea mays</name>
    <name type="common">Maize</name>
    <dbReference type="NCBI Taxonomy" id="4577"/>
    <lineage>
        <taxon>Eukaryota</taxon>
        <taxon>Viridiplantae</taxon>
        <taxon>Streptophyta</taxon>
        <taxon>Embryophyta</taxon>
        <taxon>Tracheophyta</taxon>
        <taxon>Spermatophyta</taxon>
        <taxon>Magnoliopsida</taxon>
        <taxon>Liliopsida</taxon>
        <taxon>Poales</taxon>
        <taxon>Poaceae</taxon>
        <taxon>PACMAD clade</taxon>
        <taxon>Panicoideae</taxon>
        <taxon>Andropogonodae</taxon>
        <taxon>Andropogoneae</taxon>
        <taxon>Tripsacinae</taxon>
        <taxon>Zea</taxon>
    </lineage>
</organism>
<dbReference type="InterPro" id="IPR036770">
    <property type="entry name" value="Ankyrin_rpt-contain_sf"/>
</dbReference>